<evidence type="ECO:0000256" key="2">
    <source>
        <dbReference type="ARBA" id="ARBA00022741"/>
    </source>
</evidence>
<sequence length="572" mass="67692">MFGKVIVLIMSILSQLLIYNFIRTSLVYKNKQEVEQILTYLNKYLTTTYYAPLANHSAVQIYLPFQYNSILVKPEYDYCKRSDIYKFYHPDVIMTDTYTFREARGVIRDALRSSYYDCIPKMYYKIQNTESNHIHSNKYLVLSKYVLPEQLTLPFTYYDQLIHKFKVGQASLCLFQKYNHLPSRHVLSHKDNLMNNQYKYIDSLREKGVDQECINNATFIPKTYRLFQKQDCKEFFDYLNSDEYKNKIAEEGPQFITKVGLEVHRGRGIKVLFPAETKKLQETYRYGKRCGVDHSLLVAQQYIGNPMLYNNHKIEFRIYWVLASTNPIIAYAYDKTLIRRCIAPFDKFSLNKEAHVCNTAIVKSTLKQRESDLDMDDENADESELYIDWKLDYLQELLLKQGKIKDKKWLKNHLYPTVDRMIIHAIKSVEGQITKDSRLAEFFAADFILTDDLKIHIMEINYNPQTLKTTPARQKQHTKMTQDMIDIQNAYLRSKYLRFKKIILKIVAKMKKEKKPLDQTLTPKIIEEINEAYKDKLDQGIKLQDDNLFRLVMDENLAGTKQYKDLIQTKCL</sequence>
<reference evidence="4 5" key="1">
    <citation type="journal article" date="2006" name="Nature">
        <title>Global trends of whole-genome duplications revealed by the ciliate Paramecium tetraurelia.</title>
        <authorList>
            <consortium name="Genoscope"/>
            <person name="Aury J.-M."/>
            <person name="Jaillon O."/>
            <person name="Duret L."/>
            <person name="Noel B."/>
            <person name="Jubin C."/>
            <person name="Porcel B.M."/>
            <person name="Segurens B."/>
            <person name="Daubin V."/>
            <person name="Anthouard V."/>
            <person name="Aiach N."/>
            <person name="Arnaiz O."/>
            <person name="Billaut A."/>
            <person name="Beisson J."/>
            <person name="Blanc I."/>
            <person name="Bouhouche K."/>
            <person name="Camara F."/>
            <person name="Duharcourt S."/>
            <person name="Guigo R."/>
            <person name="Gogendeau D."/>
            <person name="Katinka M."/>
            <person name="Keller A.-M."/>
            <person name="Kissmehl R."/>
            <person name="Klotz C."/>
            <person name="Koll F."/>
            <person name="Le Moue A."/>
            <person name="Lepere C."/>
            <person name="Malinsky S."/>
            <person name="Nowacki M."/>
            <person name="Nowak J.K."/>
            <person name="Plattner H."/>
            <person name="Poulain J."/>
            <person name="Ruiz F."/>
            <person name="Serrano V."/>
            <person name="Zagulski M."/>
            <person name="Dessen P."/>
            <person name="Betermier M."/>
            <person name="Weissenbach J."/>
            <person name="Scarpelli C."/>
            <person name="Schachter V."/>
            <person name="Sperling L."/>
            <person name="Meyer E."/>
            <person name="Cohen J."/>
            <person name="Wincker P."/>
        </authorList>
    </citation>
    <scope>NUCLEOTIDE SEQUENCE [LARGE SCALE GENOMIC DNA]</scope>
    <source>
        <strain evidence="4 5">Stock d4-2</strain>
    </source>
</reference>
<keyword evidence="2" id="KW-0547">Nucleotide-binding</keyword>
<organism evidence="4 5">
    <name type="scientific">Paramecium tetraurelia</name>
    <dbReference type="NCBI Taxonomy" id="5888"/>
    <lineage>
        <taxon>Eukaryota</taxon>
        <taxon>Sar</taxon>
        <taxon>Alveolata</taxon>
        <taxon>Ciliophora</taxon>
        <taxon>Intramacronucleata</taxon>
        <taxon>Oligohymenophorea</taxon>
        <taxon>Peniculida</taxon>
        <taxon>Parameciidae</taxon>
        <taxon>Paramecium</taxon>
    </lineage>
</organism>
<evidence type="ECO:0000313" key="5">
    <source>
        <dbReference type="Proteomes" id="UP000000600"/>
    </source>
</evidence>
<evidence type="ECO:0008006" key="6">
    <source>
        <dbReference type="Google" id="ProtNLM"/>
    </source>
</evidence>
<dbReference type="Proteomes" id="UP000000600">
    <property type="component" value="Unassembled WGS sequence"/>
</dbReference>
<proteinExistence type="predicted"/>
<dbReference type="GO" id="GO:0000226">
    <property type="term" value="P:microtubule cytoskeleton organization"/>
    <property type="evidence" value="ECO:0000318"/>
    <property type="project" value="GO_Central"/>
</dbReference>
<gene>
    <name evidence="4" type="ORF">GSPATT00025287001</name>
</gene>
<dbReference type="GO" id="GO:0005524">
    <property type="term" value="F:ATP binding"/>
    <property type="evidence" value="ECO:0007669"/>
    <property type="project" value="UniProtKB-KW"/>
</dbReference>
<dbReference type="InterPro" id="IPR004344">
    <property type="entry name" value="TTL/TTLL_fam"/>
</dbReference>
<dbReference type="EMBL" id="CT868668">
    <property type="protein sequence ID" value="CAK92553.1"/>
    <property type="molecule type" value="Genomic_DNA"/>
</dbReference>
<dbReference type="GO" id="GO:0015631">
    <property type="term" value="F:tubulin binding"/>
    <property type="evidence" value="ECO:0000318"/>
    <property type="project" value="GO_Central"/>
</dbReference>
<protein>
    <recommendedName>
        <fullName evidence="6">Tubulin-tyrosine ligase family protein</fullName>
    </recommendedName>
</protein>
<keyword evidence="1" id="KW-0436">Ligase</keyword>
<dbReference type="InParanoid" id="A0EB86"/>
<dbReference type="Gene3D" id="3.30.470.20">
    <property type="entry name" value="ATP-grasp fold, B domain"/>
    <property type="match status" value="1"/>
</dbReference>
<dbReference type="OrthoDB" id="288171at2759"/>
<dbReference type="STRING" id="5888.A0EB86"/>
<dbReference type="OMA" id="VDQECIN"/>
<evidence type="ECO:0000256" key="3">
    <source>
        <dbReference type="ARBA" id="ARBA00022840"/>
    </source>
</evidence>
<dbReference type="Pfam" id="PF03133">
    <property type="entry name" value="TTL"/>
    <property type="match status" value="1"/>
</dbReference>
<keyword evidence="5" id="KW-1185">Reference proteome</keyword>
<dbReference type="PANTHER" id="PTHR12241:SF147">
    <property type="entry name" value="TUBULIN POLYGLUTAMYLASE TTLL7"/>
    <property type="match status" value="1"/>
</dbReference>
<dbReference type="SUPFAM" id="SSF56059">
    <property type="entry name" value="Glutathione synthetase ATP-binding domain-like"/>
    <property type="match status" value="1"/>
</dbReference>
<accession>A0EB86</accession>
<dbReference type="GO" id="GO:0036064">
    <property type="term" value="C:ciliary basal body"/>
    <property type="evidence" value="ECO:0000318"/>
    <property type="project" value="GO_Central"/>
</dbReference>
<dbReference type="eggNOG" id="KOG2157">
    <property type="taxonomic scope" value="Eukaryota"/>
</dbReference>
<dbReference type="KEGG" id="ptm:GSPATT00025287001"/>
<evidence type="ECO:0000313" key="4">
    <source>
        <dbReference type="EMBL" id="CAK92553.1"/>
    </source>
</evidence>
<name>A0EB86_PARTE</name>
<dbReference type="RefSeq" id="XP_001459950.1">
    <property type="nucleotide sequence ID" value="XM_001459913.2"/>
</dbReference>
<dbReference type="GO" id="GO:0070740">
    <property type="term" value="F:tubulin-glutamic acid ligase activity"/>
    <property type="evidence" value="ECO:0000318"/>
    <property type="project" value="GO_Central"/>
</dbReference>
<dbReference type="PANTHER" id="PTHR12241">
    <property type="entry name" value="TUBULIN POLYGLUTAMYLASE"/>
    <property type="match status" value="1"/>
</dbReference>
<keyword evidence="3" id="KW-0067">ATP-binding</keyword>
<dbReference type="PROSITE" id="PS51221">
    <property type="entry name" value="TTL"/>
    <property type="match status" value="1"/>
</dbReference>
<dbReference type="AlphaFoldDB" id="A0EB86"/>
<evidence type="ECO:0000256" key="1">
    <source>
        <dbReference type="ARBA" id="ARBA00022598"/>
    </source>
</evidence>
<dbReference type="HOGENOM" id="CLU_027769_0_0_1"/>
<dbReference type="GeneID" id="5045735"/>